<dbReference type="Pfam" id="PF17427">
    <property type="entry name" value="Phi29_Phage_SSB"/>
    <property type="match status" value="1"/>
</dbReference>
<organism evidence="1">
    <name type="scientific">Tectiviridae sp. cthzn51</name>
    <dbReference type="NCBI Taxonomy" id="2826821"/>
    <lineage>
        <taxon>Viruses</taxon>
        <taxon>Varidnaviria</taxon>
        <taxon>Bamfordvirae</taxon>
        <taxon>Preplasmiviricota</taxon>
        <taxon>Prepoliviricotina</taxon>
        <taxon>Tectiliviricetes</taxon>
        <taxon>Kalamavirales</taxon>
        <taxon>Tectiviridae</taxon>
    </lineage>
</organism>
<sequence>MNNEVMTTTEAGMISTEDVAQAGMLNSLKNPTTEFFCSIKDDGSRASKVAIYNSINSDGEKLIDHCGETLEITDVAAHGVSLADEKTGEINEVLRVVLIGTDGTTYSCVSSGVTESLKKIFAIIGVPSWKNDPVKIIPTEVRTKQGRRVLTLALA</sequence>
<name>A0A8S5LUA8_9VIRU</name>
<protein>
    <submittedName>
        <fullName evidence="1">Single stranded DNA binding protein</fullName>
    </submittedName>
</protein>
<proteinExistence type="predicted"/>
<accession>A0A8S5LUA8</accession>
<evidence type="ECO:0000313" key="1">
    <source>
        <dbReference type="EMBL" id="DAD73637.1"/>
    </source>
</evidence>
<dbReference type="EMBL" id="BK014741">
    <property type="protein sequence ID" value="DAD73637.1"/>
    <property type="molecule type" value="Genomic_DNA"/>
</dbReference>
<dbReference type="InterPro" id="IPR035408">
    <property type="entry name" value="Phi29_Phage_SSB"/>
</dbReference>
<reference evidence="1" key="1">
    <citation type="journal article" date="2021" name="Proc. Natl. Acad. Sci. U.S.A.">
        <title>A Catalog of Tens of Thousands of Viruses from Human Metagenomes Reveals Hidden Associations with Chronic Diseases.</title>
        <authorList>
            <person name="Tisza M.J."/>
            <person name="Buck C.B."/>
        </authorList>
    </citation>
    <scope>NUCLEOTIDE SEQUENCE</scope>
    <source>
        <strain evidence="1">Cthzn51</strain>
    </source>
</reference>